<protein>
    <submittedName>
        <fullName evidence="1">Uncharacterized protein</fullName>
    </submittedName>
</protein>
<dbReference type="RefSeq" id="WP_110998026.1">
    <property type="nucleotide sequence ID" value="NZ_QKTW01000009.1"/>
</dbReference>
<proteinExistence type="predicted"/>
<comment type="caution">
    <text evidence="1">The sequence shown here is derived from an EMBL/GenBank/DDBJ whole genome shotgun (WGS) entry which is preliminary data.</text>
</comment>
<sequence length="105" mass="11836">MQHKTDKVLKITVEKHTAITSSTYWVADVKDRVIIDVKECNRNMGKGNVGLYKMLGNQLLRELEIENDQIVLDARSLNVKNTSYVVELPSGMRIELLAGDVPVHS</sequence>
<reference evidence="1 2" key="1">
    <citation type="submission" date="2018-06" db="EMBL/GenBank/DDBJ databases">
        <title>Mucibacter soli gen. nov., sp. nov., a new member of the family Chitinophagaceae producing mucin.</title>
        <authorList>
            <person name="Kim M.-K."/>
            <person name="Park S."/>
            <person name="Kim T.-S."/>
            <person name="Joung Y."/>
            <person name="Han J.-H."/>
            <person name="Kim S.B."/>
        </authorList>
    </citation>
    <scope>NUCLEOTIDE SEQUENCE [LARGE SCALE GENOMIC DNA]</scope>
    <source>
        <strain evidence="1 2">R1-15</strain>
    </source>
</reference>
<keyword evidence="2" id="KW-1185">Reference proteome</keyword>
<evidence type="ECO:0000313" key="2">
    <source>
        <dbReference type="Proteomes" id="UP000248745"/>
    </source>
</evidence>
<dbReference type="EMBL" id="QKTW01000009">
    <property type="protein sequence ID" value="PZF73929.1"/>
    <property type="molecule type" value="Genomic_DNA"/>
</dbReference>
<dbReference type="Proteomes" id="UP000248745">
    <property type="component" value="Unassembled WGS sequence"/>
</dbReference>
<dbReference type="AlphaFoldDB" id="A0A2W2BCH5"/>
<evidence type="ECO:0000313" key="1">
    <source>
        <dbReference type="EMBL" id="PZF73929.1"/>
    </source>
</evidence>
<gene>
    <name evidence="1" type="ORF">DN068_06205</name>
</gene>
<accession>A0A2W2BCH5</accession>
<name>A0A2W2BCH5_9BACT</name>
<organism evidence="1 2">
    <name type="scientific">Taibaiella soli</name>
    <dbReference type="NCBI Taxonomy" id="1649169"/>
    <lineage>
        <taxon>Bacteria</taxon>
        <taxon>Pseudomonadati</taxon>
        <taxon>Bacteroidota</taxon>
        <taxon>Chitinophagia</taxon>
        <taxon>Chitinophagales</taxon>
        <taxon>Chitinophagaceae</taxon>
        <taxon>Taibaiella</taxon>
    </lineage>
</organism>